<accession>A0A919KMP7</accession>
<dbReference type="EMBL" id="BNAS01000001">
    <property type="protein sequence ID" value="GHH65484.1"/>
    <property type="molecule type" value="Genomic_DNA"/>
</dbReference>
<keyword evidence="3" id="KW-1185">Reference proteome</keyword>
<dbReference type="Proteomes" id="UP000627369">
    <property type="component" value="Unassembled WGS sequence"/>
</dbReference>
<reference evidence="2" key="2">
    <citation type="submission" date="2020-09" db="EMBL/GenBank/DDBJ databases">
        <authorList>
            <person name="Sun Q."/>
            <person name="Zhou Y."/>
        </authorList>
    </citation>
    <scope>NUCLEOTIDE SEQUENCE</scope>
    <source>
        <strain evidence="2">CGMCC 4.7398</strain>
    </source>
</reference>
<evidence type="ECO:0000313" key="3">
    <source>
        <dbReference type="Proteomes" id="UP000627369"/>
    </source>
</evidence>
<organism evidence="2 3">
    <name type="scientific">Promicromonospora soli</name>
    <dbReference type="NCBI Taxonomy" id="2035533"/>
    <lineage>
        <taxon>Bacteria</taxon>
        <taxon>Bacillati</taxon>
        <taxon>Actinomycetota</taxon>
        <taxon>Actinomycetes</taxon>
        <taxon>Micrococcales</taxon>
        <taxon>Promicromonosporaceae</taxon>
        <taxon>Promicromonospora</taxon>
    </lineage>
</organism>
<comment type="caution">
    <text evidence="2">The sequence shown here is derived from an EMBL/GenBank/DDBJ whole genome shotgun (WGS) entry which is preliminary data.</text>
</comment>
<name>A0A919KMP7_9MICO</name>
<sequence>MNAPRPVAIGHVYGADDLLVKRQRAEVTRYVVAEGLALADVLHDHGDRLTTSQVADAARQLGAAVVVLLSRSRLAAASTRLASELEQHGIRCVLLGAVPRPTVRPGRPRRSCSRSAVAGLASA</sequence>
<feature type="region of interest" description="Disordered" evidence="1">
    <location>
        <begin position="103"/>
        <end position="123"/>
    </location>
</feature>
<gene>
    <name evidence="2" type="ORF">GCM10017772_03780</name>
</gene>
<protein>
    <submittedName>
        <fullName evidence="2">Uncharacterized protein</fullName>
    </submittedName>
</protein>
<evidence type="ECO:0000256" key="1">
    <source>
        <dbReference type="SAM" id="MobiDB-lite"/>
    </source>
</evidence>
<reference evidence="2" key="1">
    <citation type="journal article" date="2014" name="Int. J. Syst. Evol. Microbiol.">
        <title>Complete genome sequence of Corynebacterium casei LMG S-19264T (=DSM 44701T), isolated from a smear-ripened cheese.</title>
        <authorList>
            <consortium name="US DOE Joint Genome Institute (JGI-PGF)"/>
            <person name="Walter F."/>
            <person name="Albersmeier A."/>
            <person name="Kalinowski J."/>
            <person name="Ruckert C."/>
        </authorList>
    </citation>
    <scope>NUCLEOTIDE SEQUENCE</scope>
    <source>
        <strain evidence="2">CGMCC 4.7398</strain>
    </source>
</reference>
<dbReference type="AlphaFoldDB" id="A0A919KMP7"/>
<proteinExistence type="predicted"/>
<evidence type="ECO:0000313" key="2">
    <source>
        <dbReference type="EMBL" id="GHH65484.1"/>
    </source>
</evidence>